<keyword evidence="1" id="KW-0812">Transmembrane</keyword>
<dbReference type="EMBL" id="BMZN01000009">
    <property type="protein sequence ID" value="GHC59872.1"/>
    <property type="molecule type" value="Genomic_DNA"/>
</dbReference>
<organism evidence="2 3">
    <name type="scientific">Alcaligenes pakistanensis</name>
    <dbReference type="NCBI Taxonomy" id="1482717"/>
    <lineage>
        <taxon>Bacteria</taxon>
        <taxon>Pseudomonadati</taxon>
        <taxon>Pseudomonadota</taxon>
        <taxon>Betaproteobacteria</taxon>
        <taxon>Burkholderiales</taxon>
        <taxon>Alcaligenaceae</taxon>
        <taxon>Alcaligenes</taxon>
    </lineage>
</organism>
<evidence type="ECO:0000313" key="2">
    <source>
        <dbReference type="EMBL" id="GHC59872.1"/>
    </source>
</evidence>
<protein>
    <submittedName>
        <fullName evidence="2">Uncharacterized protein</fullName>
    </submittedName>
</protein>
<keyword evidence="3" id="KW-1185">Reference proteome</keyword>
<gene>
    <name evidence="2" type="ORF">GCM10010096_36380</name>
</gene>
<keyword evidence="1" id="KW-0472">Membrane</keyword>
<name>A0A8H9IKJ7_9BURK</name>
<accession>A0A8H9IKJ7</accession>
<dbReference type="Proteomes" id="UP000608923">
    <property type="component" value="Unassembled WGS sequence"/>
</dbReference>
<evidence type="ECO:0000313" key="3">
    <source>
        <dbReference type="Proteomes" id="UP000608923"/>
    </source>
</evidence>
<sequence length="117" mass="13386">MVQKGICLITQLDQPPKRLFLRLLLLQRFTGDSYADRKQGEKSMLHNDGAHLPITTGSALLIYKWTPQEFVLLLWAAYVLILIVVKLPDFLRSAARLVGGLQRVWGNLKEWKRGSKN</sequence>
<dbReference type="RefSeq" id="WP_189394099.1">
    <property type="nucleotide sequence ID" value="NZ_BMZN01000009.1"/>
</dbReference>
<evidence type="ECO:0000256" key="1">
    <source>
        <dbReference type="SAM" id="Phobius"/>
    </source>
</evidence>
<feature type="transmembrane region" description="Helical" evidence="1">
    <location>
        <begin position="70"/>
        <end position="87"/>
    </location>
</feature>
<keyword evidence="1" id="KW-1133">Transmembrane helix</keyword>
<proteinExistence type="predicted"/>
<comment type="caution">
    <text evidence="2">The sequence shown here is derived from an EMBL/GenBank/DDBJ whole genome shotgun (WGS) entry which is preliminary data.</text>
</comment>
<dbReference type="AlphaFoldDB" id="A0A8H9IKJ7"/>
<reference evidence="3" key="1">
    <citation type="journal article" date="2019" name="Int. J. Syst. Evol. Microbiol.">
        <title>The Global Catalogue of Microorganisms (GCM) 10K type strain sequencing project: providing services to taxonomists for standard genome sequencing and annotation.</title>
        <authorList>
            <consortium name="The Broad Institute Genomics Platform"/>
            <consortium name="The Broad Institute Genome Sequencing Center for Infectious Disease"/>
            <person name="Wu L."/>
            <person name="Ma J."/>
        </authorList>
    </citation>
    <scope>NUCLEOTIDE SEQUENCE [LARGE SCALE GENOMIC DNA]</scope>
    <source>
        <strain evidence="3">KCTC 42083</strain>
    </source>
</reference>